<dbReference type="EMBL" id="JBIATK010000012">
    <property type="protein sequence ID" value="MFF4026937.1"/>
    <property type="molecule type" value="Genomic_DNA"/>
</dbReference>
<name>A0ABW6TNW8_9NOCA</name>
<protein>
    <submittedName>
        <fullName evidence="1">Uncharacterized protein</fullName>
    </submittedName>
</protein>
<gene>
    <name evidence="1" type="ORF">ACFYY5_29215</name>
</gene>
<sequence length="61" mass="6806">MSSNEPAWKPDEDTKIRQACEWSDYRKSYGIASDPTIAAHKAFLAGWEAAMGNSFEEGPVR</sequence>
<reference evidence="1 2" key="1">
    <citation type="submission" date="2024-10" db="EMBL/GenBank/DDBJ databases">
        <title>The Natural Products Discovery Center: Release of the First 8490 Sequenced Strains for Exploring Actinobacteria Biosynthetic Diversity.</title>
        <authorList>
            <person name="Kalkreuter E."/>
            <person name="Kautsar S.A."/>
            <person name="Yang D."/>
            <person name="Bader C.D."/>
            <person name="Teijaro C.N."/>
            <person name="Fluegel L."/>
            <person name="Davis C.M."/>
            <person name="Simpson J.R."/>
            <person name="Lauterbach L."/>
            <person name="Steele A.D."/>
            <person name="Gui C."/>
            <person name="Meng S."/>
            <person name="Li G."/>
            <person name="Viehrig K."/>
            <person name="Ye F."/>
            <person name="Su P."/>
            <person name="Kiefer A.F."/>
            <person name="Nichols A."/>
            <person name="Cepeda A.J."/>
            <person name="Yan W."/>
            <person name="Fan B."/>
            <person name="Jiang Y."/>
            <person name="Adhikari A."/>
            <person name="Zheng C.-J."/>
            <person name="Schuster L."/>
            <person name="Cowan T.M."/>
            <person name="Smanski M.J."/>
            <person name="Chevrette M.G."/>
            <person name="De Carvalho L.P.S."/>
            <person name="Shen B."/>
        </authorList>
    </citation>
    <scope>NUCLEOTIDE SEQUENCE [LARGE SCALE GENOMIC DNA]</scope>
    <source>
        <strain evidence="1 2">NPDC001867</strain>
    </source>
</reference>
<comment type="caution">
    <text evidence="1">The sequence shown here is derived from an EMBL/GenBank/DDBJ whole genome shotgun (WGS) entry which is preliminary data.</text>
</comment>
<evidence type="ECO:0000313" key="2">
    <source>
        <dbReference type="Proteomes" id="UP001602089"/>
    </source>
</evidence>
<proteinExistence type="predicted"/>
<accession>A0ABW6TNW8</accession>
<organism evidence="1 2">
    <name type="scientific">Nocardia elegans</name>
    <dbReference type="NCBI Taxonomy" id="300029"/>
    <lineage>
        <taxon>Bacteria</taxon>
        <taxon>Bacillati</taxon>
        <taxon>Actinomycetota</taxon>
        <taxon>Actinomycetes</taxon>
        <taxon>Mycobacteriales</taxon>
        <taxon>Nocardiaceae</taxon>
        <taxon>Nocardia</taxon>
    </lineage>
</organism>
<evidence type="ECO:0000313" key="1">
    <source>
        <dbReference type="EMBL" id="MFF4026937.1"/>
    </source>
</evidence>
<dbReference type="RefSeq" id="WP_387131969.1">
    <property type="nucleotide sequence ID" value="NZ_JBIATK010000012.1"/>
</dbReference>
<keyword evidence="2" id="KW-1185">Reference proteome</keyword>
<dbReference type="Proteomes" id="UP001602089">
    <property type="component" value="Unassembled WGS sequence"/>
</dbReference>